<feature type="domain" description="GST N-terminal" evidence="1">
    <location>
        <begin position="6"/>
        <end position="84"/>
    </location>
</feature>
<dbReference type="SUPFAM" id="SSF52833">
    <property type="entry name" value="Thioredoxin-like"/>
    <property type="match status" value="1"/>
</dbReference>
<dbReference type="InParanoid" id="A0A067PXR5"/>
<dbReference type="Pfam" id="PF13417">
    <property type="entry name" value="GST_N_3"/>
    <property type="match status" value="1"/>
</dbReference>
<proteinExistence type="predicted"/>
<evidence type="ECO:0000313" key="2">
    <source>
        <dbReference type="EMBL" id="KDQ59618.1"/>
    </source>
</evidence>
<dbReference type="Proteomes" id="UP000027265">
    <property type="component" value="Unassembled WGS sequence"/>
</dbReference>
<organism evidence="2 3">
    <name type="scientific">Jaapia argillacea MUCL 33604</name>
    <dbReference type="NCBI Taxonomy" id="933084"/>
    <lineage>
        <taxon>Eukaryota</taxon>
        <taxon>Fungi</taxon>
        <taxon>Dikarya</taxon>
        <taxon>Basidiomycota</taxon>
        <taxon>Agaricomycotina</taxon>
        <taxon>Agaricomycetes</taxon>
        <taxon>Agaricomycetidae</taxon>
        <taxon>Jaapiales</taxon>
        <taxon>Jaapiaceae</taxon>
        <taxon>Jaapia</taxon>
    </lineage>
</organism>
<dbReference type="OrthoDB" id="412788at2759"/>
<sequence length="297" mass="32236">MSKGTLYTFNLSVWSAVPELALVELGYTDAEITKKVVNLVEGENFAPAFLKINPKATLPTLQTTSGETYTSTATVTKYLINNSPSASSVALGTDIIDKVHEDQYDPNFAMLSAVRSPSSLLSVILIELQRNEEELKEKAAGFPALFTRNRQQALTTHSQSPLGQPFKTFYTDKLAGNGGLLAIYESKVPANTTTDFFTQSQAHWANIKSFIYDILPAALTGTQGPFLGGSKPGEDDFHVGGWLAHIVSMIPGSHKGVDGIKVLKEEFGGDVPESVVSYWNAWSGRESWGVVYAEGLH</sequence>
<dbReference type="EMBL" id="KL197715">
    <property type="protein sequence ID" value="KDQ59618.1"/>
    <property type="molecule type" value="Genomic_DNA"/>
</dbReference>
<dbReference type="AlphaFoldDB" id="A0A067PXR5"/>
<dbReference type="Gene3D" id="3.40.30.10">
    <property type="entry name" value="Glutaredoxin"/>
    <property type="match status" value="1"/>
</dbReference>
<accession>A0A067PXR5</accession>
<evidence type="ECO:0000259" key="1">
    <source>
        <dbReference type="Pfam" id="PF13417"/>
    </source>
</evidence>
<dbReference type="InterPro" id="IPR036249">
    <property type="entry name" value="Thioredoxin-like_sf"/>
</dbReference>
<dbReference type="HOGENOM" id="CLU_063115_1_0_1"/>
<name>A0A067PXR5_9AGAM</name>
<reference evidence="3" key="1">
    <citation type="journal article" date="2014" name="Proc. Natl. Acad. Sci. U.S.A.">
        <title>Extensive sampling of basidiomycete genomes demonstrates inadequacy of the white-rot/brown-rot paradigm for wood decay fungi.</title>
        <authorList>
            <person name="Riley R."/>
            <person name="Salamov A.A."/>
            <person name="Brown D.W."/>
            <person name="Nagy L.G."/>
            <person name="Floudas D."/>
            <person name="Held B.W."/>
            <person name="Levasseur A."/>
            <person name="Lombard V."/>
            <person name="Morin E."/>
            <person name="Otillar R."/>
            <person name="Lindquist E.A."/>
            <person name="Sun H."/>
            <person name="LaButti K.M."/>
            <person name="Schmutz J."/>
            <person name="Jabbour D."/>
            <person name="Luo H."/>
            <person name="Baker S.E."/>
            <person name="Pisabarro A.G."/>
            <person name="Walton J.D."/>
            <person name="Blanchette R.A."/>
            <person name="Henrissat B."/>
            <person name="Martin F."/>
            <person name="Cullen D."/>
            <person name="Hibbett D.S."/>
            <person name="Grigoriev I.V."/>
        </authorList>
    </citation>
    <scope>NUCLEOTIDE SEQUENCE [LARGE SCALE GENOMIC DNA]</scope>
    <source>
        <strain evidence="3">MUCL 33604</strain>
    </source>
</reference>
<dbReference type="STRING" id="933084.A0A067PXR5"/>
<protein>
    <recommendedName>
        <fullName evidence="1">GST N-terminal domain-containing protein</fullName>
    </recommendedName>
</protein>
<dbReference type="InterPro" id="IPR004045">
    <property type="entry name" value="Glutathione_S-Trfase_N"/>
</dbReference>
<gene>
    <name evidence="2" type="ORF">JAAARDRAFT_627073</name>
</gene>
<keyword evidence="3" id="KW-1185">Reference proteome</keyword>
<evidence type="ECO:0000313" key="3">
    <source>
        <dbReference type="Proteomes" id="UP000027265"/>
    </source>
</evidence>